<proteinExistence type="predicted"/>
<keyword evidence="3" id="KW-1185">Reference proteome</keyword>
<sequence length="254" mass="28562">MITISPGHWVPGTGASDLIDEVTEARKVVKRVVKILRANKITTNHVVDNSSKNQSQNLKYLVNEHNLTSRELDVSVHFNSSSRTDRGLGVEVLYFSIKDLAAKMSKAISEVSGLNNRGAKLRKDLAFLNSTNKPAILIEVCFVSSTAATAIYKRKFEKICYTIAQCLAEYVGKPLNEGVPKLDFSSKAMQTKYEMRTSSPATKKLILETAFSIEELQLDRKHWEEQYEKGNIKEGDWNAFAYEVAVHLAKNKYK</sequence>
<protein>
    <submittedName>
        <fullName evidence="2">N-acetylmuramoyl-L-alanine amidase</fullName>
    </submittedName>
</protein>
<dbReference type="PANTHER" id="PTHR30404:SF8">
    <property type="entry name" value="AUTOLYSIN PH-RELATED"/>
    <property type="match status" value="1"/>
</dbReference>
<dbReference type="OrthoDB" id="9763643at2"/>
<dbReference type="SUPFAM" id="SSF53187">
    <property type="entry name" value="Zn-dependent exopeptidases"/>
    <property type="match status" value="1"/>
</dbReference>
<dbReference type="EMBL" id="RXNR01000039">
    <property type="protein sequence ID" value="RTQ91619.1"/>
    <property type="molecule type" value="Genomic_DNA"/>
</dbReference>
<dbReference type="SMART" id="SM00646">
    <property type="entry name" value="Ami_3"/>
    <property type="match status" value="1"/>
</dbReference>
<name>A0A431UQF1_9BACI</name>
<comment type="caution">
    <text evidence="2">The sequence shown here is derived from an EMBL/GenBank/DDBJ whole genome shotgun (WGS) entry which is preliminary data.</text>
</comment>
<dbReference type="CDD" id="cd02696">
    <property type="entry name" value="MurNAc-LAA"/>
    <property type="match status" value="1"/>
</dbReference>
<dbReference type="GO" id="GO:0009253">
    <property type="term" value="P:peptidoglycan catabolic process"/>
    <property type="evidence" value="ECO:0007669"/>
    <property type="project" value="InterPro"/>
</dbReference>
<evidence type="ECO:0000259" key="1">
    <source>
        <dbReference type="SMART" id="SM00646"/>
    </source>
</evidence>
<evidence type="ECO:0000313" key="2">
    <source>
        <dbReference type="EMBL" id="RTQ91619.1"/>
    </source>
</evidence>
<dbReference type="GO" id="GO:0030288">
    <property type="term" value="C:outer membrane-bounded periplasmic space"/>
    <property type="evidence" value="ECO:0007669"/>
    <property type="project" value="TreeGrafter"/>
</dbReference>
<accession>A0A431UQF1</accession>
<gene>
    <name evidence="2" type="ORF">EKG35_13350</name>
</gene>
<feature type="domain" description="MurNAc-LAA" evidence="1">
    <location>
        <begin position="68"/>
        <end position="168"/>
    </location>
</feature>
<dbReference type="Proteomes" id="UP000276349">
    <property type="component" value="Unassembled WGS sequence"/>
</dbReference>
<evidence type="ECO:0000313" key="3">
    <source>
        <dbReference type="Proteomes" id="UP000276349"/>
    </source>
</evidence>
<dbReference type="Pfam" id="PF01520">
    <property type="entry name" value="Amidase_3"/>
    <property type="match status" value="1"/>
</dbReference>
<reference evidence="2 3" key="1">
    <citation type="submission" date="2018-12" db="EMBL/GenBank/DDBJ databases">
        <authorList>
            <person name="Yu L."/>
        </authorList>
    </citation>
    <scope>NUCLEOTIDE SEQUENCE [LARGE SCALE GENOMIC DNA]</scope>
    <source>
        <strain evidence="2 3">S5H2222</strain>
    </source>
</reference>
<dbReference type="GO" id="GO:0008745">
    <property type="term" value="F:N-acetylmuramoyl-L-alanine amidase activity"/>
    <property type="evidence" value="ECO:0007669"/>
    <property type="project" value="InterPro"/>
</dbReference>
<organism evidence="2 3">
    <name type="scientific">Lysinibacillus telephonicus</name>
    <dbReference type="NCBI Taxonomy" id="1714840"/>
    <lineage>
        <taxon>Bacteria</taxon>
        <taxon>Bacillati</taxon>
        <taxon>Bacillota</taxon>
        <taxon>Bacilli</taxon>
        <taxon>Bacillales</taxon>
        <taxon>Bacillaceae</taxon>
        <taxon>Lysinibacillus</taxon>
    </lineage>
</organism>
<dbReference type="InterPro" id="IPR050695">
    <property type="entry name" value="N-acetylmuramoyl_amidase_3"/>
</dbReference>
<dbReference type="AlphaFoldDB" id="A0A431UQF1"/>
<dbReference type="PANTHER" id="PTHR30404">
    <property type="entry name" value="N-ACETYLMURAMOYL-L-ALANINE AMIDASE"/>
    <property type="match status" value="1"/>
</dbReference>
<dbReference type="InterPro" id="IPR002508">
    <property type="entry name" value="MurNAc-LAA_cat"/>
</dbReference>
<dbReference type="RefSeq" id="WP_126295005.1">
    <property type="nucleotide sequence ID" value="NZ_RXNR01000039.1"/>
</dbReference>
<dbReference type="Gene3D" id="3.40.630.40">
    <property type="entry name" value="Zn-dependent exopeptidases"/>
    <property type="match status" value="1"/>
</dbReference>